<evidence type="ECO:0000256" key="1">
    <source>
        <dbReference type="SAM" id="Coils"/>
    </source>
</evidence>
<dbReference type="InterPro" id="IPR006141">
    <property type="entry name" value="Intein_N"/>
</dbReference>
<dbReference type="EMBL" id="RQFM01000022">
    <property type="protein sequence ID" value="TGK86029.1"/>
    <property type="molecule type" value="Genomic_DNA"/>
</dbReference>
<dbReference type="EMBL" id="RQFL01000007">
    <property type="protein sequence ID" value="TGK94926.1"/>
    <property type="molecule type" value="Genomic_DNA"/>
</dbReference>
<dbReference type="CDD" id="cd00081">
    <property type="entry name" value="Hint"/>
    <property type="match status" value="1"/>
</dbReference>
<dbReference type="Pfam" id="PF07591">
    <property type="entry name" value="PT-HINT"/>
    <property type="match status" value="1"/>
</dbReference>
<evidence type="ECO:0008006" key="8">
    <source>
        <dbReference type="Google" id="ProtNLM"/>
    </source>
</evidence>
<feature type="non-terminal residue" evidence="4">
    <location>
        <position position="1"/>
    </location>
</feature>
<reference evidence="6 7" key="2">
    <citation type="journal article" date="2019" name="PLoS Negl. Trop. Dis.">
        <title>Revisiting the worldwide diversity of Leptospira species in the environment.</title>
        <authorList>
            <person name="Vincent A.T."/>
            <person name="Schiettekatte O."/>
            <person name="Bourhy P."/>
            <person name="Veyrier F.J."/>
            <person name="Picardeau M."/>
        </authorList>
    </citation>
    <scope>NUCLEOTIDE SEQUENCE [LARGE SCALE GENOMIC DNA]</scope>
    <source>
        <strain evidence="4 6">201800280</strain>
        <strain evidence="7">201800281</strain>
    </source>
</reference>
<dbReference type="GO" id="GO:0016539">
    <property type="term" value="P:intein-mediated protein splicing"/>
    <property type="evidence" value="ECO:0007669"/>
    <property type="project" value="InterPro"/>
</dbReference>
<proteinExistence type="predicted"/>
<dbReference type="AlphaFoldDB" id="A0A4R9ISA5"/>
<keyword evidence="7" id="KW-1185">Reference proteome</keyword>
<evidence type="ECO:0000259" key="3">
    <source>
        <dbReference type="SMART" id="SM00306"/>
    </source>
</evidence>
<reference evidence="5" key="1">
    <citation type="submission" date="2018-10" db="EMBL/GenBank/DDBJ databases">
        <authorList>
            <person name="Vincent A.T."/>
            <person name="Schiettekatte O."/>
            <person name="Bourhy P."/>
            <person name="Veyrier F.J."/>
            <person name="Picardeau M."/>
        </authorList>
    </citation>
    <scope>NUCLEOTIDE SEQUENCE</scope>
    <source>
        <strain evidence="5">201800281</strain>
    </source>
</reference>
<accession>A0A4R9ISA5</accession>
<dbReference type="SMART" id="SM00305">
    <property type="entry name" value="HintC"/>
    <property type="match status" value="1"/>
</dbReference>
<gene>
    <name evidence="4" type="ORF">EHQ23_15585</name>
    <name evidence="5" type="ORF">EHQ26_03010</name>
</gene>
<dbReference type="Gene3D" id="2.170.16.10">
    <property type="entry name" value="Hedgehog/Intein (Hint) domain"/>
    <property type="match status" value="1"/>
</dbReference>
<evidence type="ECO:0000313" key="5">
    <source>
        <dbReference type="EMBL" id="TGK94926.1"/>
    </source>
</evidence>
<evidence type="ECO:0000313" key="4">
    <source>
        <dbReference type="EMBL" id="TGK86029.1"/>
    </source>
</evidence>
<feature type="coiled-coil region" evidence="1">
    <location>
        <begin position="632"/>
        <end position="667"/>
    </location>
</feature>
<dbReference type="Proteomes" id="UP000297394">
    <property type="component" value="Unassembled WGS sequence"/>
</dbReference>
<dbReference type="RefSeq" id="WP_246834239.1">
    <property type="nucleotide sequence ID" value="NZ_RQFL01000007.1"/>
</dbReference>
<sequence>IDQVYAEIQKTIANMGSVPNTVLLQNNANKILNTIMNSKPQVLDNRMLEQGMYADVQFFVDELQKSKYDESNVEKMKSMTKEMEDRSKQMVVLQTLDSLWSLPLTFEATIAEQNKALDEQLTMQLLQDNFIKMGPGYVRSAVDKMGNPSYQILPTFSSFLYIKPDKLPTVKDSDGKEWDLTDYQSLQGKNGPASGELTTMVRLARNQMQTDFKLTYDPEKSENREVGFTMLDPKAMAKVAQAAQSAMMQFTTDPQKMFEFNSADDKGKEAMMESAKNSGYLVGPTVGGAFGSHHFNQFYPILKMKEKYNEIKAEGEALNGNGFANAVGGVVSVATGGLINAKTAAKFMNDNGDVIDTITTVAAVIAAPFTAGGSLVALAAYKAVKGAYEGGVLGAVTGAVSAYSSITGVDVSYSYDEGFGANVGVKMGAVSLGVSYSESAGFGASASVKLGGLSAGVSYTQNGGFGASVGYEFGGNNDVLKGLGVNLSYSQSGGFSGGVSYSKATEGGTKVTGGLNYSKDTGVGASLNAQKEVSRNDNYATTVTGGVSFSQKQGFGASLDASIEKVAAKTLPGQTPPPKPQFQSFSQMDMGLSFNQKEGFSASLGFDGINALSYNQNTGLSGNTNFAMDFRKKQIQDEIDEETKAKKEAADKKLEDAKQEWLKEKRKDPNYANIKDDDALLAQYKKEQETKAEKDGSRDSLLEKIGGDIYDDVAGALGISTSDAGRLDKGGKFVPRTCFVAGTKVHTKEGLKNIEDIRVGDVVLSKSDETGEVSYRKVVNTFIRQTDAIYTVSFADGTTLETTWNHPFRVKKQGHTLEKFSIENTDWVQAKDLHPGEVALGADGKELAITDITIEEREETVYNFEVEEYHTYFVGEVGVWVHNDNYNQAHFNFGGTKLFIYKEIDGEESVSTYSYGGKNKNGESIYKSSASASDFITLDSKGKLTREYTDDEGNEYKAKLGKGGIGEESFSINGTEVKHGDAYIEGSDGKIKVLKQNDVNAYIEENGINDAFISINGRKNTGSDAVLFFKGVKGVVKEAGLKNKTFHIFNDEKISSGKDGGSDAIGDRDKPSVQRTLTSMIEMGAVSGGGFIIGHSAGGYNLEQGVLRSERDITKAKVLTFGGAHGQAINSRVKSWTDFYNKEDIVRYAGYGRPGDKNVPRDSEQTNYRLIENQNNWSKDPNENHNFRKSYINGLKECLNLRIEGCK</sequence>
<dbReference type="InterPro" id="IPR036844">
    <property type="entry name" value="Hint_dom_sf"/>
</dbReference>
<name>A0A4R9ISA5_9LEPT</name>
<dbReference type="InterPro" id="IPR003587">
    <property type="entry name" value="Hint_dom_N"/>
</dbReference>
<feature type="domain" description="Hint" evidence="3">
    <location>
        <begin position="736"/>
        <end position="843"/>
    </location>
</feature>
<protein>
    <recommendedName>
        <fullName evidence="8">Intein C-terminal splicing domain-containing protein</fullName>
    </recommendedName>
</protein>
<evidence type="ECO:0000313" key="6">
    <source>
        <dbReference type="Proteomes" id="UP000297394"/>
    </source>
</evidence>
<evidence type="ECO:0000313" key="7">
    <source>
        <dbReference type="Proteomes" id="UP000297918"/>
    </source>
</evidence>
<organism evidence="4 6">
    <name type="scientific">Leptospira bourretii</name>
    <dbReference type="NCBI Taxonomy" id="2484962"/>
    <lineage>
        <taxon>Bacteria</taxon>
        <taxon>Pseudomonadati</taxon>
        <taxon>Spirochaetota</taxon>
        <taxon>Spirochaetia</taxon>
        <taxon>Leptospirales</taxon>
        <taxon>Leptospiraceae</taxon>
        <taxon>Leptospira</taxon>
    </lineage>
</organism>
<feature type="domain" description="Hint" evidence="2">
    <location>
        <begin position="841"/>
        <end position="889"/>
    </location>
</feature>
<keyword evidence="1" id="KW-0175">Coiled coil</keyword>
<dbReference type="SMART" id="SM00306">
    <property type="entry name" value="HintN"/>
    <property type="match status" value="1"/>
</dbReference>
<evidence type="ECO:0000259" key="2">
    <source>
        <dbReference type="SMART" id="SM00305"/>
    </source>
</evidence>
<dbReference type="InterPro" id="IPR003586">
    <property type="entry name" value="Hint_dom_C"/>
</dbReference>
<dbReference type="PROSITE" id="PS50817">
    <property type="entry name" value="INTEIN_N_TER"/>
    <property type="match status" value="1"/>
</dbReference>
<dbReference type="Proteomes" id="UP000297918">
    <property type="component" value="Unassembled WGS sequence"/>
</dbReference>
<dbReference type="SUPFAM" id="SSF51294">
    <property type="entry name" value="Hedgehog/intein (Hint) domain"/>
    <property type="match status" value="1"/>
</dbReference>
<comment type="caution">
    <text evidence="4">The sequence shown here is derived from an EMBL/GenBank/DDBJ whole genome shotgun (WGS) entry which is preliminary data.</text>
</comment>